<dbReference type="InterPro" id="IPR042171">
    <property type="entry name" value="Acyl-CoA_hotdog"/>
</dbReference>
<evidence type="ECO:0000256" key="2">
    <source>
        <dbReference type="ARBA" id="ARBA00011881"/>
    </source>
</evidence>
<evidence type="ECO:0000313" key="10">
    <source>
        <dbReference type="EMBL" id="QNV38667.1"/>
    </source>
</evidence>
<dbReference type="KEGG" id="rter:IDM49_05325"/>
<dbReference type="InterPro" id="IPR029069">
    <property type="entry name" value="HotDog_dom_sf"/>
</dbReference>
<evidence type="ECO:0000313" key="11">
    <source>
        <dbReference type="Proteomes" id="UP000516404"/>
    </source>
</evidence>
<comment type="similarity">
    <text evidence="1">Belongs to the C/M/P thioester hydrolase family.</text>
</comment>
<feature type="domain" description="Acyl-CoA thioesterase-like N-terminal HotDog" evidence="9">
    <location>
        <begin position="48"/>
        <end position="124"/>
    </location>
</feature>
<evidence type="ECO:0000256" key="6">
    <source>
        <dbReference type="ARBA" id="ARBA00071120"/>
    </source>
</evidence>
<dbReference type="SUPFAM" id="SSF54637">
    <property type="entry name" value="Thioesterase/thiol ester dehydrase-isomerase"/>
    <property type="match status" value="2"/>
</dbReference>
<dbReference type="FunFam" id="2.40.160.210:FF:000001">
    <property type="entry name" value="Acyl-CoA thioesterase II"/>
    <property type="match status" value="1"/>
</dbReference>
<name>A0A7H2BG71_9MICC</name>
<dbReference type="EMBL" id="CP061539">
    <property type="protein sequence ID" value="QNV38667.1"/>
    <property type="molecule type" value="Genomic_DNA"/>
</dbReference>
<evidence type="ECO:0000256" key="4">
    <source>
        <dbReference type="ARBA" id="ARBA00023098"/>
    </source>
</evidence>
<dbReference type="GO" id="GO:0006637">
    <property type="term" value="P:acyl-CoA metabolic process"/>
    <property type="evidence" value="ECO:0007669"/>
    <property type="project" value="InterPro"/>
</dbReference>
<organism evidence="10 11">
    <name type="scientific">Rothia terrae</name>
    <dbReference type="NCBI Taxonomy" id="396015"/>
    <lineage>
        <taxon>Bacteria</taxon>
        <taxon>Bacillati</taxon>
        <taxon>Actinomycetota</taxon>
        <taxon>Actinomycetes</taxon>
        <taxon>Micrococcales</taxon>
        <taxon>Micrococcaceae</taxon>
        <taxon>Rothia</taxon>
    </lineage>
</organism>
<dbReference type="PANTHER" id="PTHR11066">
    <property type="entry name" value="ACYL-COA THIOESTERASE"/>
    <property type="match status" value="1"/>
</dbReference>
<evidence type="ECO:0000256" key="7">
    <source>
        <dbReference type="ARBA" id="ARBA00079653"/>
    </source>
</evidence>
<evidence type="ECO:0000256" key="3">
    <source>
        <dbReference type="ARBA" id="ARBA00022801"/>
    </source>
</evidence>
<dbReference type="InterPro" id="IPR049449">
    <property type="entry name" value="TesB_ACOT8-like_N"/>
</dbReference>
<dbReference type="GO" id="GO:0009062">
    <property type="term" value="P:fatty acid catabolic process"/>
    <property type="evidence" value="ECO:0007669"/>
    <property type="project" value="TreeGrafter"/>
</dbReference>
<dbReference type="GO" id="GO:0047617">
    <property type="term" value="F:fatty acyl-CoA hydrolase activity"/>
    <property type="evidence" value="ECO:0007669"/>
    <property type="project" value="UniProtKB-EC"/>
</dbReference>
<evidence type="ECO:0000259" key="8">
    <source>
        <dbReference type="Pfam" id="PF02551"/>
    </source>
</evidence>
<dbReference type="Pfam" id="PF13622">
    <property type="entry name" value="4HBT_3"/>
    <property type="match status" value="1"/>
</dbReference>
<gene>
    <name evidence="10" type="ORF">IDM49_05325</name>
</gene>
<dbReference type="InterPro" id="IPR003703">
    <property type="entry name" value="Acyl_CoA_thio"/>
</dbReference>
<keyword evidence="4" id="KW-0443">Lipid metabolism</keyword>
<accession>A0A7H2BG71</accession>
<evidence type="ECO:0000256" key="5">
    <source>
        <dbReference type="ARBA" id="ARBA00050943"/>
    </source>
</evidence>
<keyword evidence="11" id="KW-1185">Reference proteome</keyword>
<protein>
    <recommendedName>
        <fullName evidence="6">Acyl-CoA thioesterase 2</fullName>
    </recommendedName>
    <alternativeName>
        <fullName evidence="7">Thioesterase II</fullName>
    </alternativeName>
</protein>
<dbReference type="InterPro" id="IPR025652">
    <property type="entry name" value="TesB_C"/>
</dbReference>
<comment type="subunit">
    <text evidence="2">Homotetramer.</text>
</comment>
<dbReference type="Proteomes" id="UP000516404">
    <property type="component" value="Chromosome"/>
</dbReference>
<evidence type="ECO:0000259" key="9">
    <source>
        <dbReference type="Pfam" id="PF13622"/>
    </source>
</evidence>
<dbReference type="AlphaFoldDB" id="A0A7H2BG71"/>
<dbReference type="CDD" id="cd03445">
    <property type="entry name" value="Thioesterase_II_repeat2"/>
    <property type="match status" value="1"/>
</dbReference>
<feature type="domain" description="Acyl-CoA thioesterase 2 C-terminal" evidence="8">
    <location>
        <begin position="189"/>
        <end position="292"/>
    </location>
</feature>
<dbReference type="PANTHER" id="PTHR11066:SF34">
    <property type="entry name" value="ACYL-COENZYME A THIOESTERASE 8"/>
    <property type="match status" value="1"/>
</dbReference>
<dbReference type="RefSeq" id="WP_190725273.1">
    <property type="nucleotide sequence ID" value="NZ_CP061539.1"/>
</dbReference>
<comment type="catalytic activity">
    <reaction evidence="5">
        <text>a fatty acyl-CoA + H2O = a fatty acid + CoA + H(+)</text>
        <dbReference type="Rhea" id="RHEA:16781"/>
        <dbReference type="ChEBI" id="CHEBI:15377"/>
        <dbReference type="ChEBI" id="CHEBI:15378"/>
        <dbReference type="ChEBI" id="CHEBI:28868"/>
        <dbReference type="ChEBI" id="CHEBI:57287"/>
        <dbReference type="ChEBI" id="CHEBI:77636"/>
        <dbReference type="EC" id="3.1.2.20"/>
    </reaction>
    <physiologicalReaction direction="left-to-right" evidence="5">
        <dbReference type="Rhea" id="RHEA:16782"/>
    </physiologicalReaction>
</comment>
<keyword evidence="3" id="KW-0378">Hydrolase</keyword>
<dbReference type="GeneID" id="96623648"/>
<reference evidence="10 11" key="1">
    <citation type="submission" date="2020-09" db="EMBL/GenBank/DDBJ databases">
        <title>Investigation of environmental microbes.</title>
        <authorList>
            <person name="Ou Y."/>
            <person name="Kang Q."/>
        </authorList>
    </citation>
    <scope>NUCLEOTIDE SEQUENCE [LARGE SCALE GENOMIC DNA]</scope>
    <source>
        <strain evidence="10 11">KJZ-14</strain>
    </source>
</reference>
<dbReference type="Gene3D" id="2.40.160.210">
    <property type="entry name" value="Acyl-CoA thioesterase, double hotdog domain"/>
    <property type="match status" value="1"/>
</dbReference>
<dbReference type="CDD" id="cd03444">
    <property type="entry name" value="Thioesterase_II_repeat1"/>
    <property type="match status" value="1"/>
</dbReference>
<proteinExistence type="inferred from homology"/>
<evidence type="ECO:0000256" key="1">
    <source>
        <dbReference type="ARBA" id="ARBA00006538"/>
    </source>
</evidence>
<dbReference type="Pfam" id="PF02551">
    <property type="entry name" value="Acyl_CoA_thio"/>
    <property type="match status" value="1"/>
</dbReference>
<sequence>MTTTTDNHQLQPEPTELLLSMLNLEDLAPNGHDDALYSAESLTQETPRIFGGQVLAQSIIAASRTVEESRSLHSLHGYFLRPGAVADPLTYGVQKLNDARSFSARRVHGYQHEEPIFSCIMSFQEPARGFEHSATMPSDVPEPESLPTAADLIGKVPHPMAQAVAFTRPFDIRHITPALYTQTDQNHRATNMVWLKTTSALPDNPVVHQAALAYASDYTVMEPILRAHGKFWLQPGIKFASLDHSMWFHRQARADEWLLYVQESPTAQDARGLSTGRLFTRDGVHVATVTQEAMLRFPEFK</sequence>